<dbReference type="GO" id="GO:0016020">
    <property type="term" value="C:membrane"/>
    <property type="evidence" value="ECO:0000318"/>
    <property type="project" value="GO_Central"/>
</dbReference>
<accession>T1FCE1</accession>
<dbReference type="EMBL" id="AMQM01006210">
    <property type="status" value="NOT_ANNOTATED_CDS"/>
    <property type="molecule type" value="Genomic_DNA"/>
</dbReference>
<keyword evidence="1" id="KW-1133">Transmembrane helix</keyword>
<evidence type="ECO:0000313" key="3">
    <source>
        <dbReference type="EnsemblMetazoa" id="HelroP177867"/>
    </source>
</evidence>
<evidence type="ECO:0000256" key="1">
    <source>
        <dbReference type="SAM" id="Phobius"/>
    </source>
</evidence>
<evidence type="ECO:0008006" key="5">
    <source>
        <dbReference type="Google" id="ProtNLM"/>
    </source>
</evidence>
<feature type="transmembrane region" description="Helical" evidence="1">
    <location>
        <begin position="194"/>
        <end position="215"/>
    </location>
</feature>
<reference evidence="3" key="3">
    <citation type="submission" date="2015-06" db="UniProtKB">
        <authorList>
            <consortium name="EnsemblMetazoa"/>
        </authorList>
    </citation>
    <scope>IDENTIFICATION</scope>
</reference>
<keyword evidence="4" id="KW-1185">Reference proteome</keyword>
<dbReference type="PANTHER" id="PTHR12242">
    <property type="entry name" value="OS02G0130600 PROTEIN-RELATED"/>
    <property type="match status" value="1"/>
</dbReference>
<name>T1FCE1_HELRO</name>
<feature type="transmembrane region" description="Helical" evidence="1">
    <location>
        <begin position="70"/>
        <end position="93"/>
    </location>
</feature>
<sequence>MDEEFLVEFDGVELHLKIEIYVAENEHMLWPIPTIIFLLFKVLIAVYTGLFTIFAPTFVGLKYFCYLTNVSYTIVAIYFIISAFRTVIFEVLFGASHKIQFASDSNNHNSKNQVMKVEDQSGAKLVMLKVSIYVEWMARHLGYCLSLIVCVSFYSLEARVDGEPGTSLFDVNSHIVINFIVFIDLFLSATPVKLFHFIWLIILGMFYALFTYFYFNANGETLYKSLNDRTNPSASLMYSSMIAIFGSILSTLLIYCCYLLRIFLYIKLRLAKKKIFI</sequence>
<dbReference type="InParanoid" id="T1FCE1"/>
<organism evidence="3 4">
    <name type="scientific">Helobdella robusta</name>
    <name type="common">Californian leech</name>
    <dbReference type="NCBI Taxonomy" id="6412"/>
    <lineage>
        <taxon>Eukaryota</taxon>
        <taxon>Metazoa</taxon>
        <taxon>Spiralia</taxon>
        <taxon>Lophotrochozoa</taxon>
        <taxon>Annelida</taxon>
        <taxon>Clitellata</taxon>
        <taxon>Hirudinea</taxon>
        <taxon>Rhynchobdellida</taxon>
        <taxon>Glossiphoniidae</taxon>
        <taxon>Helobdella</taxon>
    </lineage>
</organism>
<dbReference type="RefSeq" id="XP_009024251.1">
    <property type="nucleotide sequence ID" value="XM_009026003.1"/>
</dbReference>
<reference evidence="2 4" key="2">
    <citation type="journal article" date="2013" name="Nature">
        <title>Insights into bilaterian evolution from three spiralian genomes.</title>
        <authorList>
            <person name="Simakov O."/>
            <person name="Marletaz F."/>
            <person name="Cho S.J."/>
            <person name="Edsinger-Gonzales E."/>
            <person name="Havlak P."/>
            <person name="Hellsten U."/>
            <person name="Kuo D.H."/>
            <person name="Larsson T."/>
            <person name="Lv J."/>
            <person name="Arendt D."/>
            <person name="Savage R."/>
            <person name="Osoegawa K."/>
            <person name="de Jong P."/>
            <person name="Grimwood J."/>
            <person name="Chapman J.A."/>
            <person name="Shapiro H."/>
            <person name="Aerts A."/>
            <person name="Otillar R.P."/>
            <person name="Terry A.Y."/>
            <person name="Boore J.L."/>
            <person name="Grigoriev I.V."/>
            <person name="Lindberg D.R."/>
            <person name="Seaver E.C."/>
            <person name="Weisblat D.A."/>
            <person name="Putnam N.H."/>
            <person name="Rokhsar D.S."/>
        </authorList>
    </citation>
    <scope>NUCLEOTIDE SEQUENCE</scope>
</reference>
<dbReference type="OrthoDB" id="419711at2759"/>
<keyword evidence="1" id="KW-0472">Membrane</keyword>
<dbReference type="KEGG" id="hro:HELRODRAFT_177867"/>
<dbReference type="EnsemblMetazoa" id="HelroT177867">
    <property type="protein sequence ID" value="HelroP177867"/>
    <property type="gene ID" value="HelroG177867"/>
</dbReference>
<dbReference type="OMA" id="SGIYWIT"/>
<dbReference type="Proteomes" id="UP000015101">
    <property type="component" value="Unassembled WGS sequence"/>
</dbReference>
<gene>
    <name evidence="3" type="primary">20206490</name>
    <name evidence="2" type="ORF">HELRODRAFT_177867</name>
</gene>
<evidence type="ECO:0000313" key="2">
    <source>
        <dbReference type="EMBL" id="ESN97802.1"/>
    </source>
</evidence>
<dbReference type="PANTHER" id="PTHR12242:SF45">
    <property type="entry name" value="MARVEL DOMAIN-CONTAINING PROTEIN"/>
    <property type="match status" value="1"/>
</dbReference>
<protein>
    <recommendedName>
        <fullName evidence="5">Protein rolling stone</fullName>
    </recommendedName>
</protein>
<feature type="transmembrane region" description="Helical" evidence="1">
    <location>
        <begin position="235"/>
        <end position="264"/>
    </location>
</feature>
<keyword evidence="1" id="KW-0812">Transmembrane</keyword>
<feature type="transmembrane region" description="Helical" evidence="1">
    <location>
        <begin position="168"/>
        <end position="187"/>
    </location>
</feature>
<reference evidence="4" key="1">
    <citation type="submission" date="2012-12" db="EMBL/GenBank/DDBJ databases">
        <authorList>
            <person name="Hellsten U."/>
            <person name="Grimwood J."/>
            <person name="Chapman J.A."/>
            <person name="Shapiro H."/>
            <person name="Aerts A."/>
            <person name="Otillar R.P."/>
            <person name="Terry A.Y."/>
            <person name="Boore J.L."/>
            <person name="Simakov O."/>
            <person name="Marletaz F."/>
            <person name="Cho S.-J."/>
            <person name="Edsinger-Gonzales E."/>
            <person name="Havlak P."/>
            <person name="Kuo D.-H."/>
            <person name="Larsson T."/>
            <person name="Lv J."/>
            <person name="Arendt D."/>
            <person name="Savage R."/>
            <person name="Osoegawa K."/>
            <person name="de Jong P."/>
            <person name="Lindberg D.R."/>
            <person name="Seaver E.C."/>
            <person name="Weisblat D.A."/>
            <person name="Putnam N.H."/>
            <person name="Grigoriev I.V."/>
            <person name="Rokhsar D.S."/>
        </authorList>
    </citation>
    <scope>NUCLEOTIDE SEQUENCE</scope>
</reference>
<dbReference type="CTD" id="20206490"/>
<dbReference type="AlphaFoldDB" id="T1FCE1"/>
<dbReference type="HOGENOM" id="CLU_066320_2_0_1"/>
<feature type="transmembrane region" description="Helical" evidence="1">
    <location>
        <begin position="35"/>
        <end position="58"/>
    </location>
</feature>
<proteinExistence type="predicted"/>
<dbReference type="EMBL" id="KB097304">
    <property type="protein sequence ID" value="ESN97802.1"/>
    <property type="molecule type" value="Genomic_DNA"/>
</dbReference>
<dbReference type="GeneID" id="20206490"/>
<evidence type="ECO:0000313" key="4">
    <source>
        <dbReference type="Proteomes" id="UP000015101"/>
    </source>
</evidence>